<reference evidence="2" key="1">
    <citation type="submission" date="2022-12" db="EMBL/GenBank/DDBJ databases">
        <authorList>
            <person name="Petersen C."/>
        </authorList>
    </citation>
    <scope>NUCLEOTIDE SEQUENCE</scope>
    <source>
        <strain evidence="2">IBT 15544</strain>
    </source>
</reference>
<reference evidence="2" key="2">
    <citation type="journal article" date="2023" name="IMA Fungus">
        <title>Comparative genomic study of the Penicillium genus elucidates a diverse pangenome and 15 lateral gene transfer events.</title>
        <authorList>
            <person name="Petersen C."/>
            <person name="Sorensen T."/>
            <person name="Nielsen M.R."/>
            <person name="Sondergaard T.E."/>
            <person name="Sorensen J.L."/>
            <person name="Fitzpatrick D.A."/>
            <person name="Frisvad J.C."/>
            <person name="Nielsen K.L."/>
        </authorList>
    </citation>
    <scope>NUCLEOTIDE SEQUENCE</scope>
    <source>
        <strain evidence="2">IBT 15544</strain>
    </source>
</reference>
<name>A0A9W9J9C1_9EURO</name>
<keyword evidence="3" id="KW-1185">Reference proteome</keyword>
<proteinExistence type="predicted"/>
<dbReference type="OrthoDB" id="4366234at2759"/>
<dbReference type="AlphaFoldDB" id="A0A9W9J9C1"/>
<feature type="region of interest" description="Disordered" evidence="1">
    <location>
        <begin position="100"/>
        <end position="160"/>
    </location>
</feature>
<comment type="caution">
    <text evidence="2">The sequence shown here is derived from an EMBL/GenBank/DDBJ whole genome shotgun (WGS) entry which is preliminary data.</text>
</comment>
<gene>
    <name evidence="2" type="ORF">N7498_010922</name>
</gene>
<accession>A0A9W9J9C1</accession>
<dbReference type="GeneID" id="83185279"/>
<feature type="compositionally biased region" description="Polar residues" evidence="1">
    <location>
        <begin position="103"/>
        <end position="124"/>
    </location>
</feature>
<dbReference type="EMBL" id="JAPQKR010000016">
    <property type="protein sequence ID" value="KAJ5191937.1"/>
    <property type="molecule type" value="Genomic_DNA"/>
</dbReference>
<feature type="compositionally biased region" description="Polar residues" evidence="1">
    <location>
        <begin position="149"/>
        <end position="160"/>
    </location>
</feature>
<sequence length="239" mass="26933">MTDKVSLTFPLVLLSLSFAFTAYLNRQAISHTLKAGSNFLYRCIQPSEKKARRMVRRIVHRIRRCIVRRRQLGKDTGYELVDMSGNTVAVSMLDDAELEYPSDSESCSDGTYSTNSTDRTYSSSHGHDTVPDSASNDSRDGEISPRYPSRSTHMASTRISSSGLINISPKIMPMEWEVEHARRMQQGGPSTWLHRVVDWTVERLQANFEAGNEISEFDRAPYINVHNGSGEQASSEHIE</sequence>
<dbReference type="Proteomes" id="UP001150904">
    <property type="component" value="Unassembled WGS sequence"/>
</dbReference>
<organism evidence="2 3">
    <name type="scientific">Penicillium cinerascens</name>
    <dbReference type="NCBI Taxonomy" id="70096"/>
    <lineage>
        <taxon>Eukaryota</taxon>
        <taxon>Fungi</taxon>
        <taxon>Dikarya</taxon>
        <taxon>Ascomycota</taxon>
        <taxon>Pezizomycotina</taxon>
        <taxon>Eurotiomycetes</taxon>
        <taxon>Eurotiomycetidae</taxon>
        <taxon>Eurotiales</taxon>
        <taxon>Aspergillaceae</taxon>
        <taxon>Penicillium</taxon>
    </lineage>
</organism>
<evidence type="ECO:0000256" key="1">
    <source>
        <dbReference type="SAM" id="MobiDB-lite"/>
    </source>
</evidence>
<protein>
    <submittedName>
        <fullName evidence="2">Uncharacterized protein</fullName>
    </submittedName>
</protein>
<dbReference type="RefSeq" id="XP_058304877.1">
    <property type="nucleotide sequence ID" value="XM_058457978.1"/>
</dbReference>
<evidence type="ECO:0000313" key="2">
    <source>
        <dbReference type="EMBL" id="KAJ5191937.1"/>
    </source>
</evidence>
<evidence type="ECO:0000313" key="3">
    <source>
        <dbReference type="Proteomes" id="UP001150904"/>
    </source>
</evidence>